<evidence type="ECO:0000313" key="2">
    <source>
        <dbReference type="Proteomes" id="UP000682416"/>
    </source>
</evidence>
<protein>
    <submittedName>
        <fullName evidence="1">Uncharacterized protein</fullName>
    </submittedName>
</protein>
<dbReference type="AlphaFoldDB" id="A0A975L715"/>
<organism evidence="1 2">
    <name type="scientific">Nocardiopsis eucommiae</name>
    <dbReference type="NCBI Taxonomy" id="2831970"/>
    <lineage>
        <taxon>Bacteria</taxon>
        <taxon>Bacillati</taxon>
        <taxon>Actinomycetota</taxon>
        <taxon>Actinomycetes</taxon>
        <taxon>Streptosporangiales</taxon>
        <taxon>Nocardiopsidaceae</taxon>
        <taxon>Nocardiopsis</taxon>
    </lineage>
</organism>
<dbReference type="Proteomes" id="UP000682416">
    <property type="component" value="Chromosome"/>
</dbReference>
<keyword evidence="2" id="KW-1185">Reference proteome</keyword>
<proteinExistence type="predicted"/>
<evidence type="ECO:0000313" key="1">
    <source>
        <dbReference type="EMBL" id="QVJ00371.1"/>
    </source>
</evidence>
<name>A0A975L715_9ACTN</name>
<accession>A0A975L715</accession>
<gene>
    <name evidence="1" type="ORF">KGD82_16555</name>
</gene>
<reference evidence="1" key="1">
    <citation type="submission" date="2021-05" db="EMBL/GenBank/DDBJ databases">
        <authorList>
            <person name="Kaiqin L."/>
            <person name="Jian G."/>
        </authorList>
    </citation>
    <scope>NUCLEOTIDE SEQUENCE</scope>
    <source>
        <strain evidence="1">HDS5</strain>
    </source>
</reference>
<dbReference type="KEGG" id="nec:KGD82_16555"/>
<sequence>MSWANRATRVTEACQLLAAHVQVLTNLPMEWMAIGGAHDERGGLDAGLDLLDLQHRADRAGGKQPAKYLVPVVCPSCHIPAGVMREAGVDGATCVCGYVIGEDEYRELTAALADVARAE</sequence>
<dbReference type="EMBL" id="CP074402">
    <property type="protein sequence ID" value="QVJ00371.1"/>
    <property type="molecule type" value="Genomic_DNA"/>
</dbReference>